<name>A0ABP4E2Y6_9ACTN</name>
<dbReference type="Proteomes" id="UP001499987">
    <property type="component" value="Unassembled WGS sequence"/>
</dbReference>
<proteinExistence type="inferred from homology"/>
<organism evidence="6 7">
    <name type="scientific">Kitasatospora arboriphila</name>
    <dbReference type="NCBI Taxonomy" id="258052"/>
    <lineage>
        <taxon>Bacteria</taxon>
        <taxon>Bacillati</taxon>
        <taxon>Actinomycetota</taxon>
        <taxon>Actinomycetes</taxon>
        <taxon>Kitasatosporales</taxon>
        <taxon>Streptomycetaceae</taxon>
        <taxon>Kitasatospora</taxon>
    </lineage>
</organism>
<dbReference type="InterPro" id="IPR038765">
    <property type="entry name" value="Papain-like_cys_pep_sf"/>
</dbReference>
<dbReference type="SUPFAM" id="SSF54001">
    <property type="entry name" value="Cysteine proteinases"/>
    <property type="match status" value="1"/>
</dbReference>
<sequence>MTVADFVGQLPAGFWQVPYAGARFPGSRAVAERPGLEHGANCQLFARAVLARSGLLVPALRSSELWEDTASTVRVAEPNARDLLFFGRDEDPWGAHVGVHAGGETVLHLCAEVGRPALWTLADFAARERYRVLLGAKRVTARLPGPAAADRAPPADW</sequence>
<feature type="domain" description="NlpC/P60" evidence="5">
    <location>
        <begin position="1"/>
        <end position="140"/>
    </location>
</feature>
<keyword evidence="4" id="KW-0788">Thiol protease</keyword>
<evidence type="ECO:0000256" key="4">
    <source>
        <dbReference type="ARBA" id="ARBA00022807"/>
    </source>
</evidence>
<evidence type="ECO:0000313" key="6">
    <source>
        <dbReference type="EMBL" id="GAA1090050.1"/>
    </source>
</evidence>
<keyword evidence="7" id="KW-1185">Reference proteome</keyword>
<evidence type="ECO:0000259" key="5">
    <source>
        <dbReference type="PROSITE" id="PS51935"/>
    </source>
</evidence>
<evidence type="ECO:0000256" key="3">
    <source>
        <dbReference type="ARBA" id="ARBA00022801"/>
    </source>
</evidence>
<keyword evidence="3" id="KW-0378">Hydrolase</keyword>
<protein>
    <recommendedName>
        <fullName evidence="5">NlpC/P60 domain-containing protein</fullName>
    </recommendedName>
</protein>
<evidence type="ECO:0000313" key="7">
    <source>
        <dbReference type="Proteomes" id="UP001499987"/>
    </source>
</evidence>
<keyword evidence="2" id="KW-0645">Protease</keyword>
<comment type="similarity">
    <text evidence="1">Belongs to the peptidase C40 family.</text>
</comment>
<dbReference type="Gene3D" id="3.90.1720.10">
    <property type="entry name" value="endopeptidase domain like (from Nostoc punctiforme)"/>
    <property type="match status" value="1"/>
</dbReference>
<dbReference type="InterPro" id="IPR000064">
    <property type="entry name" value="NLP_P60_dom"/>
</dbReference>
<accession>A0ABP4E2Y6</accession>
<dbReference type="RefSeq" id="WP_344624758.1">
    <property type="nucleotide sequence ID" value="NZ_BAAALD010000034.1"/>
</dbReference>
<gene>
    <name evidence="6" type="ORF">GCM10009663_37240</name>
</gene>
<evidence type="ECO:0000256" key="2">
    <source>
        <dbReference type="ARBA" id="ARBA00022670"/>
    </source>
</evidence>
<comment type="caution">
    <text evidence="6">The sequence shown here is derived from an EMBL/GenBank/DDBJ whole genome shotgun (WGS) entry which is preliminary data.</text>
</comment>
<dbReference type="EMBL" id="BAAALD010000034">
    <property type="protein sequence ID" value="GAA1090050.1"/>
    <property type="molecule type" value="Genomic_DNA"/>
</dbReference>
<reference evidence="7" key="1">
    <citation type="journal article" date="2019" name="Int. J. Syst. Evol. Microbiol.">
        <title>The Global Catalogue of Microorganisms (GCM) 10K type strain sequencing project: providing services to taxonomists for standard genome sequencing and annotation.</title>
        <authorList>
            <consortium name="The Broad Institute Genomics Platform"/>
            <consortium name="The Broad Institute Genome Sequencing Center for Infectious Disease"/>
            <person name="Wu L."/>
            <person name="Ma J."/>
        </authorList>
    </citation>
    <scope>NUCLEOTIDE SEQUENCE [LARGE SCALE GENOMIC DNA]</scope>
    <source>
        <strain evidence="7">JCM 13002</strain>
    </source>
</reference>
<dbReference type="PROSITE" id="PS51935">
    <property type="entry name" value="NLPC_P60"/>
    <property type="match status" value="1"/>
</dbReference>
<evidence type="ECO:0000256" key="1">
    <source>
        <dbReference type="ARBA" id="ARBA00007074"/>
    </source>
</evidence>